<organism evidence="1 2">
    <name type="scientific">Morganella psychrotolerans</name>
    <dbReference type="NCBI Taxonomy" id="368603"/>
    <lineage>
        <taxon>Bacteria</taxon>
        <taxon>Pseudomonadati</taxon>
        <taxon>Pseudomonadota</taxon>
        <taxon>Gammaproteobacteria</taxon>
        <taxon>Enterobacterales</taxon>
        <taxon>Morganellaceae</taxon>
        <taxon>Morganella</taxon>
    </lineage>
</organism>
<comment type="caution">
    <text evidence="1">The sequence shown here is derived from an EMBL/GenBank/DDBJ whole genome shotgun (WGS) entry which is preliminary data.</text>
</comment>
<dbReference type="InterPro" id="IPR007577">
    <property type="entry name" value="GlycoTrfase_DXD_sugar-bd_CS"/>
</dbReference>
<dbReference type="PANTHER" id="PTHR31834">
    <property type="entry name" value="INITIATION-SPECIFIC ALPHA-1,6-MANNOSYLTRANSFERASE"/>
    <property type="match status" value="1"/>
</dbReference>
<dbReference type="AlphaFoldDB" id="A0A1B8HP31"/>
<evidence type="ECO:0000313" key="2">
    <source>
        <dbReference type="Proteomes" id="UP000092377"/>
    </source>
</evidence>
<dbReference type="Pfam" id="PF04488">
    <property type="entry name" value="Gly_transf_sug"/>
    <property type="match status" value="1"/>
</dbReference>
<dbReference type="EMBL" id="LZEY01000012">
    <property type="protein sequence ID" value="OBU11001.1"/>
    <property type="molecule type" value="Genomic_DNA"/>
</dbReference>
<evidence type="ECO:0000313" key="1">
    <source>
        <dbReference type="EMBL" id="OBU11001.1"/>
    </source>
</evidence>
<name>A0A1B8HP31_9GAMM</name>
<reference evidence="2" key="1">
    <citation type="submission" date="2016-06" db="EMBL/GenBank/DDBJ databases">
        <authorList>
            <person name="Butler K."/>
        </authorList>
    </citation>
    <scope>NUCLEOTIDE SEQUENCE [LARGE SCALE GENOMIC DNA]</scope>
    <source>
        <strain evidence="2">GCSL-Mp20</strain>
    </source>
</reference>
<dbReference type="InterPro" id="IPR039367">
    <property type="entry name" value="Och1-like"/>
</dbReference>
<dbReference type="GO" id="GO:0000009">
    <property type="term" value="F:alpha-1,6-mannosyltransferase activity"/>
    <property type="evidence" value="ECO:0007669"/>
    <property type="project" value="InterPro"/>
</dbReference>
<dbReference type="Gene3D" id="3.90.550.20">
    <property type="match status" value="1"/>
</dbReference>
<evidence type="ECO:0008006" key="3">
    <source>
        <dbReference type="Google" id="ProtNLM"/>
    </source>
</evidence>
<keyword evidence="2" id="KW-1185">Reference proteome</keyword>
<dbReference type="GO" id="GO:0006487">
    <property type="term" value="P:protein N-linked glycosylation"/>
    <property type="evidence" value="ECO:0007669"/>
    <property type="project" value="TreeGrafter"/>
</dbReference>
<dbReference type="InterPro" id="IPR029044">
    <property type="entry name" value="Nucleotide-diphossugar_trans"/>
</dbReference>
<accession>A0A1B8HP31</accession>
<sequence length="235" mass="27535">MKIPKIIHQINTQGIKSSTKHELEAISELKSNNIDWEYRFYDEQQIFLFLLSNNNQRYMDAYYSINPNYGAARADYFRYLIIREFGGAYFDVKSYTTTSLNKIIQPDDEMVIFKWQGHPQLCYESYGIHSEIKKGTEHQQWNILSTSNNKYINNVVERVTQNIENYTPEQYGVGMHGVFRTTGPIAYTNAINELNCDDGIHFAGNNAVNHIIYTKYNHITNKHYSHLNEPIILRE</sequence>
<protein>
    <recommendedName>
        <fullName evidence="3">Glycosyltransferase</fullName>
    </recommendedName>
</protein>
<dbReference type="SUPFAM" id="SSF53448">
    <property type="entry name" value="Nucleotide-diphospho-sugar transferases"/>
    <property type="match status" value="1"/>
</dbReference>
<gene>
    <name evidence="1" type="ORF">AYY18_03425</name>
</gene>
<dbReference type="PANTHER" id="PTHR31834:SF1">
    <property type="entry name" value="INITIATION-SPECIFIC ALPHA-1,6-MANNOSYLTRANSFERASE"/>
    <property type="match status" value="1"/>
</dbReference>
<dbReference type="Proteomes" id="UP000092377">
    <property type="component" value="Unassembled WGS sequence"/>
</dbReference>
<proteinExistence type="predicted"/>